<dbReference type="Proteomes" id="UP000695000">
    <property type="component" value="Unplaced"/>
</dbReference>
<evidence type="ECO:0000256" key="4">
    <source>
        <dbReference type="PROSITE-ProRule" id="PRU00023"/>
    </source>
</evidence>
<reference evidence="7" key="1">
    <citation type="submission" date="2025-08" db="UniProtKB">
        <authorList>
            <consortium name="RefSeq"/>
        </authorList>
    </citation>
    <scope>IDENTIFICATION</scope>
    <source>
        <tissue evidence="7">Whole Larva</tissue>
    </source>
</reference>
<dbReference type="PANTHER" id="PTHR14491">
    <property type="entry name" value="SOSONDOWAH, ISOFORM G"/>
    <property type="match status" value="1"/>
</dbReference>
<dbReference type="PROSITE" id="PS50088">
    <property type="entry name" value="ANK_REPEAT"/>
    <property type="match status" value="1"/>
</dbReference>
<dbReference type="PANTHER" id="PTHR14491:SF7">
    <property type="entry name" value="SOSONDOWAH, ISOFORM G"/>
    <property type="match status" value="1"/>
</dbReference>
<feature type="repeat" description="ANK" evidence="4">
    <location>
        <begin position="32"/>
        <end position="53"/>
    </location>
</feature>
<dbReference type="Pfam" id="PF13637">
    <property type="entry name" value="Ank_4"/>
    <property type="match status" value="1"/>
</dbReference>
<gene>
    <name evidence="7" type="primary">LOC108558383</name>
</gene>
<sequence length="211" mass="23253">TVLHWGSKHGSEKIIRMFAGKYKADVNARTNGGYAPLHLAAQFGRHDVYELLVGVFEADSHIRDFSGKKPEQYRNVKMQSRPKISSHNLKGRKNKYGDKDLGFLRIGSLNVRVKKTTEAFSSFLGVGGGGSIDPIAEKMHKGWGSADNLGQDMPAPKGLGGSKRKSKRPLQQSGTHSNPGTPNQQQRIIQRHSLQDSDSDTAAGFDQNWQN</sequence>
<feature type="compositionally biased region" description="Polar residues" evidence="5">
    <location>
        <begin position="169"/>
        <end position="188"/>
    </location>
</feature>
<evidence type="ECO:0000256" key="3">
    <source>
        <dbReference type="ARBA" id="ARBA00038122"/>
    </source>
</evidence>
<evidence type="ECO:0000313" key="6">
    <source>
        <dbReference type="Proteomes" id="UP000695000"/>
    </source>
</evidence>
<feature type="non-terminal residue" evidence="7">
    <location>
        <position position="1"/>
    </location>
</feature>
<dbReference type="RefSeq" id="XP_017770773.1">
    <property type="nucleotide sequence ID" value="XM_017915284.1"/>
</dbReference>
<dbReference type="Gene3D" id="1.25.40.20">
    <property type="entry name" value="Ankyrin repeat-containing domain"/>
    <property type="match status" value="1"/>
</dbReference>
<proteinExistence type="inferred from homology"/>
<organism evidence="6 7">
    <name type="scientific">Nicrophorus vespilloides</name>
    <name type="common">Boreal carrion beetle</name>
    <dbReference type="NCBI Taxonomy" id="110193"/>
    <lineage>
        <taxon>Eukaryota</taxon>
        <taxon>Metazoa</taxon>
        <taxon>Ecdysozoa</taxon>
        <taxon>Arthropoda</taxon>
        <taxon>Hexapoda</taxon>
        <taxon>Insecta</taxon>
        <taxon>Pterygota</taxon>
        <taxon>Neoptera</taxon>
        <taxon>Endopterygota</taxon>
        <taxon>Coleoptera</taxon>
        <taxon>Polyphaga</taxon>
        <taxon>Staphyliniformia</taxon>
        <taxon>Silphidae</taxon>
        <taxon>Nicrophorinae</taxon>
        <taxon>Nicrophorus</taxon>
    </lineage>
</organism>
<evidence type="ECO:0000256" key="2">
    <source>
        <dbReference type="ARBA" id="ARBA00023043"/>
    </source>
</evidence>
<keyword evidence="2 4" id="KW-0040">ANK repeat</keyword>
<dbReference type="InterPro" id="IPR036770">
    <property type="entry name" value="Ankyrin_rpt-contain_sf"/>
</dbReference>
<evidence type="ECO:0000256" key="1">
    <source>
        <dbReference type="ARBA" id="ARBA00022737"/>
    </source>
</evidence>
<keyword evidence="1" id="KW-0677">Repeat</keyword>
<comment type="similarity">
    <text evidence="3">Belongs to the SOWAH family.</text>
</comment>
<name>A0ABM1M873_NICVS</name>
<keyword evidence="6" id="KW-1185">Reference proteome</keyword>
<feature type="region of interest" description="Disordered" evidence="5">
    <location>
        <begin position="143"/>
        <end position="211"/>
    </location>
</feature>
<dbReference type="GeneID" id="108558383"/>
<dbReference type="PROSITE" id="PS50297">
    <property type="entry name" value="ANK_REP_REGION"/>
    <property type="match status" value="1"/>
</dbReference>
<protein>
    <submittedName>
        <fullName evidence="7">Uncharacterized protein LOC108558383</fullName>
    </submittedName>
</protein>
<accession>A0ABM1M873</accession>
<evidence type="ECO:0000256" key="5">
    <source>
        <dbReference type="SAM" id="MobiDB-lite"/>
    </source>
</evidence>
<dbReference type="SUPFAM" id="SSF48403">
    <property type="entry name" value="Ankyrin repeat"/>
    <property type="match status" value="1"/>
</dbReference>
<evidence type="ECO:0000313" key="7">
    <source>
        <dbReference type="RefSeq" id="XP_017770773.1"/>
    </source>
</evidence>
<dbReference type="InterPro" id="IPR002110">
    <property type="entry name" value="Ankyrin_rpt"/>
</dbReference>